<dbReference type="InterPro" id="IPR010730">
    <property type="entry name" value="HET"/>
</dbReference>
<dbReference type="PANTHER" id="PTHR24148">
    <property type="entry name" value="ANKYRIN REPEAT DOMAIN-CONTAINING PROTEIN 39 HOMOLOG-RELATED"/>
    <property type="match status" value="1"/>
</dbReference>
<reference evidence="2" key="2">
    <citation type="submission" date="2023-05" db="EMBL/GenBank/DDBJ databases">
        <authorList>
            <consortium name="Lawrence Berkeley National Laboratory"/>
            <person name="Steindorff A."/>
            <person name="Hensen N."/>
            <person name="Bonometti L."/>
            <person name="Westerberg I."/>
            <person name="Brannstrom I.O."/>
            <person name="Guillou S."/>
            <person name="Cros-Aarteil S."/>
            <person name="Calhoun S."/>
            <person name="Haridas S."/>
            <person name="Kuo A."/>
            <person name="Mondo S."/>
            <person name="Pangilinan J."/>
            <person name="Riley R."/>
            <person name="Labutti K."/>
            <person name="Andreopoulos B."/>
            <person name="Lipzen A."/>
            <person name="Chen C."/>
            <person name="Yanf M."/>
            <person name="Daum C."/>
            <person name="Ng V."/>
            <person name="Clum A."/>
            <person name="Ohm R."/>
            <person name="Martin F."/>
            <person name="Silar P."/>
            <person name="Natvig D."/>
            <person name="Lalanne C."/>
            <person name="Gautier V."/>
            <person name="Ament-Velasquez S.L."/>
            <person name="Kruys A."/>
            <person name="Hutchinson M.I."/>
            <person name="Powell A.J."/>
            <person name="Barry K."/>
            <person name="Miller A.N."/>
            <person name="Grigoriev I.V."/>
            <person name="Debuchy R."/>
            <person name="Gladieux P."/>
            <person name="Thoren M.H."/>
            <person name="Johannesson H."/>
        </authorList>
    </citation>
    <scope>NUCLEOTIDE SEQUENCE</scope>
    <source>
        <strain evidence="2">CBS 990.96</strain>
    </source>
</reference>
<name>A0AAN7BYF5_9PEZI</name>
<dbReference type="Proteomes" id="UP001301958">
    <property type="component" value="Unassembled WGS sequence"/>
</dbReference>
<dbReference type="PANTHER" id="PTHR24148:SF73">
    <property type="entry name" value="HET DOMAIN PROTEIN (AFU_ORTHOLOGUE AFUA_8G01020)"/>
    <property type="match status" value="1"/>
</dbReference>
<dbReference type="EMBL" id="MU865292">
    <property type="protein sequence ID" value="KAK4231607.1"/>
    <property type="molecule type" value="Genomic_DNA"/>
</dbReference>
<evidence type="ECO:0000313" key="3">
    <source>
        <dbReference type="Proteomes" id="UP001301958"/>
    </source>
</evidence>
<organism evidence="2 3">
    <name type="scientific">Podospora fimiseda</name>
    <dbReference type="NCBI Taxonomy" id="252190"/>
    <lineage>
        <taxon>Eukaryota</taxon>
        <taxon>Fungi</taxon>
        <taxon>Dikarya</taxon>
        <taxon>Ascomycota</taxon>
        <taxon>Pezizomycotina</taxon>
        <taxon>Sordariomycetes</taxon>
        <taxon>Sordariomycetidae</taxon>
        <taxon>Sordariales</taxon>
        <taxon>Podosporaceae</taxon>
        <taxon>Podospora</taxon>
    </lineage>
</organism>
<feature type="domain" description="Heterokaryon incompatibility" evidence="1">
    <location>
        <begin position="2"/>
        <end position="101"/>
    </location>
</feature>
<gene>
    <name evidence="2" type="ORF">QBC38DRAFT_466174</name>
</gene>
<sequence length="129" mass="14696">MWGTPGNQGTLEVDGKHITVSKNAWEVLEAMQSRPKLGKLFWIDTVCIDQGNTKERNHQVSLMRDIYSSAEKVYVWLGLGTSRSGYAMEMLRDNDLSLVAEDRDLKPESTPFESLKMESCPIPNHLRIR</sequence>
<protein>
    <submittedName>
        <fullName evidence="2">Heterokaryon incompatibility protein-domain-containing protein</fullName>
    </submittedName>
</protein>
<evidence type="ECO:0000259" key="1">
    <source>
        <dbReference type="Pfam" id="PF06985"/>
    </source>
</evidence>
<comment type="caution">
    <text evidence="2">The sequence shown here is derived from an EMBL/GenBank/DDBJ whole genome shotgun (WGS) entry which is preliminary data.</text>
</comment>
<dbReference type="InterPro" id="IPR052895">
    <property type="entry name" value="HetReg/Transcr_Mod"/>
</dbReference>
<evidence type="ECO:0000313" key="2">
    <source>
        <dbReference type="EMBL" id="KAK4231607.1"/>
    </source>
</evidence>
<dbReference type="Pfam" id="PF06985">
    <property type="entry name" value="HET"/>
    <property type="match status" value="1"/>
</dbReference>
<dbReference type="AlphaFoldDB" id="A0AAN7BYF5"/>
<proteinExistence type="predicted"/>
<accession>A0AAN7BYF5</accession>
<reference evidence="2" key="1">
    <citation type="journal article" date="2023" name="Mol. Phylogenet. Evol.">
        <title>Genome-scale phylogeny and comparative genomics of the fungal order Sordariales.</title>
        <authorList>
            <person name="Hensen N."/>
            <person name="Bonometti L."/>
            <person name="Westerberg I."/>
            <person name="Brannstrom I.O."/>
            <person name="Guillou S."/>
            <person name="Cros-Aarteil S."/>
            <person name="Calhoun S."/>
            <person name="Haridas S."/>
            <person name="Kuo A."/>
            <person name="Mondo S."/>
            <person name="Pangilinan J."/>
            <person name="Riley R."/>
            <person name="LaButti K."/>
            <person name="Andreopoulos B."/>
            <person name="Lipzen A."/>
            <person name="Chen C."/>
            <person name="Yan M."/>
            <person name="Daum C."/>
            <person name="Ng V."/>
            <person name="Clum A."/>
            <person name="Steindorff A."/>
            <person name="Ohm R.A."/>
            <person name="Martin F."/>
            <person name="Silar P."/>
            <person name="Natvig D.O."/>
            <person name="Lalanne C."/>
            <person name="Gautier V."/>
            <person name="Ament-Velasquez S.L."/>
            <person name="Kruys A."/>
            <person name="Hutchinson M.I."/>
            <person name="Powell A.J."/>
            <person name="Barry K."/>
            <person name="Miller A.N."/>
            <person name="Grigoriev I.V."/>
            <person name="Debuchy R."/>
            <person name="Gladieux P."/>
            <person name="Hiltunen Thoren M."/>
            <person name="Johannesson H."/>
        </authorList>
    </citation>
    <scope>NUCLEOTIDE SEQUENCE</scope>
    <source>
        <strain evidence="2">CBS 990.96</strain>
    </source>
</reference>
<keyword evidence="3" id="KW-1185">Reference proteome</keyword>